<keyword evidence="1" id="KW-0378">Hydrolase</keyword>
<dbReference type="Gene3D" id="2.60.40.290">
    <property type="match status" value="1"/>
</dbReference>
<dbReference type="EMBL" id="BAAANL010000006">
    <property type="protein sequence ID" value="GAA1870138.1"/>
    <property type="molecule type" value="Genomic_DNA"/>
</dbReference>
<gene>
    <name evidence="5" type="ORF">GCM10009751_31450</name>
</gene>
<evidence type="ECO:0000256" key="2">
    <source>
        <dbReference type="ARBA" id="ARBA00023295"/>
    </source>
</evidence>
<feature type="signal peptide" evidence="3">
    <location>
        <begin position="1"/>
        <end position="40"/>
    </location>
</feature>
<evidence type="ECO:0000259" key="4">
    <source>
        <dbReference type="SMART" id="SM00637"/>
    </source>
</evidence>
<dbReference type="Proteomes" id="UP001501094">
    <property type="component" value="Unassembled WGS sequence"/>
</dbReference>
<keyword evidence="6" id="KW-1185">Reference proteome</keyword>
<name>A0ABN2NJJ9_9MICO</name>
<dbReference type="SUPFAM" id="SSF49384">
    <property type="entry name" value="Carbohydrate-binding domain"/>
    <property type="match status" value="1"/>
</dbReference>
<dbReference type="InterPro" id="IPR012291">
    <property type="entry name" value="CBM2_carb-bd_dom_sf"/>
</dbReference>
<evidence type="ECO:0000313" key="6">
    <source>
        <dbReference type="Proteomes" id="UP001501094"/>
    </source>
</evidence>
<organism evidence="5 6">
    <name type="scientific">Myceligenerans crystallogenes</name>
    <dbReference type="NCBI Taxonomy" id="316335"/>
    <lineage>
        <taxon>Bacteria</taxon>
        <taxon>Bacillati</taxon>
        <taxon>Actinomycetota</taxon>
        <taxon>Actinomycetes</taxon>
        <taxon>Micrococcales</taxon>
        <taxon>Promicromonosporaceae</taxon>
        <taxon>Myceligenerans</taxon>
    </lineage>
</organism>
<evidence type="ECO:0000313" key="5">
    <source>
        <dbReference type="EMBL" id="GAA1870138.1"/>
    </source>
</evidence>
<protein>
    <recommendedName>
        <fullName evidence="4">CBM2 domain-containing protein</fullName>
    </recommendedName>
</protein>
<dbReference type="SMART" id="SM00637">
    <property type="entry name" value="CBD_II"/>
    <property type="match status" value="1"/>
</dbReference>
<evidence type="ECO:0000256" key="3">
    <source>
        <dbReference type="SAM" id="SignalP"/>
    </source>
</evidence>
<sequence>MDLSSHPVPRPGRRLLTGVSLVAGVALAAGLGLTAVPSMAATTSPTPTPTPSCTAQLRTIATWEGGYATEVAVTAGSTPITRWETVLPGDLNVYYVWGGTLTDRTVSSWGEPMAAGTTTYFGFTAGGSLATPPPLACRAFD</sequence>
<evidence type="ECO:0000256" key="1">
    <source>
        <dbReference type="ARBA" id="ARBA00022801"/>
    </source>
</evidence>
<dbReference type="InterPro" id="IPR008965">
    <property type="entry name" value="CBM2/CBM3_carb-bd_dom_sf"/>
</dbReference>
<dbReference type="Pfam" id="PF00553">
    <property type="entry name" value="CBM_2"/>
    <property type="match status" value="1"/>
</dbReference>
<feature type="domain" description="CBM2" evidence="4">
    <location>
        <begin position="53"/>
        <end position="137"/>
    </location>
</feature>
<feature type="chain" id="PRO_5047277385" description="CBM2 domain-containing protein" evidence="3">
    <location>
        <begin position="41"/>
        <end position="141"/>
    </location>
</feature>
<accession>A0ABN2NJJ9</accession>
<dbReference type="RefSeq" id="WP_344104675.1">
    <property type="nucleotide sequence ID" value="NZ_BAAANL010000006.1"/>
</dbReference>
<reference evidence="5 6" key="1">
    <citation type="journal article" date="2019" name="Int. J. Syst. Evol. Microbiol.">
        <title>The Global Catalogue of Microorganisms (GCM) 10K type strain sequencing project: providing services to taxonomists for standard genome sequencing and annotation.</title>
        <authorList>
            <consortium name="The Broad Institute Genomics Platform"/>
            <consortium name="The Broad Institute Genome Sequencing Center for Infectious Disease"/>
            <person name="Wu L."/>
            <person name="Ma J."/>
        </authorList>
    </citation>
    <scope>NUCLEOTIDE SEQUENCE [LARGE SCALE GENOMIC DNA]</scope>
    <source>
        <strain evidence="5 6">JCM 14326</strain>
    </source>
</reference>
<dbReference type="InterPro" id="IPR001919">
    <property type="entry name" value="CBD2"/>
</dbReference>
<keyword evidence="2" id="KW-0326">Glycosidase</keyword>
<proteinExistence type="predicted"/>
<keyword evidence="3" id="KW-0732">Signal</keyword>
<comment type="caution">
    <text evidence="5">The sequence shown here is derived from an EMBL/GenBank/DDBJ whole genome shotgun (WGS) entry which is preliminary data.</text>
</comment>